<accession>A0A6G5P4C6</accession>
<feature type="compositionally biased region" description="Polar residues" evidence="2">
    <location>
        <begin position="536"/>
        <end position="546"/>
    </location>
</feature>
<evidence type="ECO:0000313" key="4">
    <source>
        <dbReference type="Proteomes" id="UP000501729"/>
    </source>
</evidence>
<evidence type="ECO:0000256" key="2">
    <source>
        <dbReference type="SAM" id="MobiDB-lite"/>
    </source>
</evidence>
<evidence type="ECO:0000313" key="3">
    <source>
        <dbReference type="EMBL" id="QBP07038.1"/>
    </source>
</evidence>
<protein>
    <submittedName>
        <fullName evidence="3">Uncharacterized protein</fullName>
    </submittedName>
</protein>
<gene>
    <name evidence="3" type="ORF">ETP1_037</name>
</gene>
<dbReference type="EMBL" id="MK574011">
    <property type="protein sequence ID" value="QBP07038.1"/>
    <property type="molecule type" value="Genomic_DNA"/>
</dbReference>
<feature type="compositionally biased region" description="Basic and acidic residues" evidence="2">
    <location>
        <begin position="551"/>
        <end position="561"/>
    </location>
</feature>
<organism evidence="3 4">
    <name type="scientific">Edwardsiella phage ETP-1</name>
    <dbReference type="NCBI Taxonomy" id="2544920"/>
    <lineage>
        <taxon>Viruses</taxon>
        <taxon>Duplodnaviria</taxon>
        <taxon>Heunggongvirae</taxon>
        <taxon>Uroviricota</taxon>
        <taxon>Caudoviricetes</taxon>
        <taxon>Kafunavirus</taxon>
        <taxon>Kafunavirus KF1</taxon>
    </lineage>
</organism>
<name>A0A6G5P4C6_9CAUD</name>
<reference evidence="3 4" key="1">
    <citation type="submission" date="2019-02" db="EMBL/GenBank/DDBJ databases">
        <title>Genome sequence of multidrug-resistant Edwardsiella tarda isolate infecting lytic phage ETP-1.</title>
        <authorList>
            <person name="Nikapitiya C."/>
            <person name="Senevirathne A."/>
            <person name="De Zoysa M."/>
            <person name="Lee J."/>
        </authorList>
    </citation>
    <scope>NUCLEOTIDE SEQUENCE [LARGE SCALE GENOMIC DNA]</scope>
</reference>
<dbReference type="Proteomes" id="UP000501729">
    <property type="component" value="Segment"/>
</dbReference>
<feature type="coiled-coil region" evidence="1">
    <location>
        <begin position="24"/>
        <end position="51"/>
    </location>
</feature>
<proteinExistence type="predicted"/>
<sequence>MNNAYIGAGIAAGAADIEMRSARVKEARSRAEASEIQLQRMKQEAPLVEQRQDAEMAQLRQAAYTANAQLAKQQSFDAFQRYQQDMDPKHLNQWVQNARGNPVASGLMDGISRFDRVSRTPEVERMLQQSGVKDIDGFFSDPKLASSLVVTTGNDGSQQLVDMNKIYAMTGYTQYATDEQMKSIMKNSALLQQIRAGGNMQQIKRDDMLVSKAAELTGMSRDEAYRMLHEAPKAVGGSGGGAGSALERVASQLRKDDPDMDYRTSLEQAMGLISGGSSGGKTNEGRFIADYMQRNPEATREDALSAYRKAGKDERTSAIKNTEYAEEAQVALDDAFGGDFLGANLASLDPTQTRELNKYVNRIEQVGGLELSPEEKRNARAVRKLVSAGSKAGKLTDEQTGLLDSTLNSTMAYISDNVEHKEASIAMEQVRALTRNALFGSQVSNSDYAATNKLVANLGQKTGPVLASLKNTLETVRDDMQAAADLGDQYVAKARYGRSLEDMDKTINAIDARIRLINKTASGGARTESGIKVNPVPSSTAPSQAPGSRPSLDEIFNRGAN</sequence>
<evidence type="ECO:0000256" key="1">
    <source>
        <dbReference type="SAM" id="Coils"/>
    </source>
</evidence>
<feature type="region of interest" description="Disordered" evidence="2">
    <location>
        <begin position="525"/>
        <end position="561"/>
    </location>
</feature>
<keyword evidence="1" id="KW-0175">Coiled coil</keyword>